<evidence type="ECO:0000256" key="2">
    <source>
        <dbReference type="ARBA" id="ARBA00022692"/>
    </source>
</evidence>
<keyword evidence="3 7" id="KW-0603">Photosystem I</keyword>
<dbReference type="GO" id="GO:0009535">
    <property type="term" value="C:chloroplast thylakoid membrane"/>
    <property type="evidence" value="ECO:0007669"/>
    <property type="project" value="UniProtKB-SubCell"/>
</dbReference>
<evidence type="ECO:0000256" key="7">
    <source>
        <dbReference type="HAMAP-Rule" id="MF_00828"/>
    </source>
</evidence>
<dbReference type="InterPro" id="IPR037279">
    <property type="entry name" value="PSI_PsaM_sf"/>
</dbReference>
<dbReference type="GO" id="GO:0015979">
    <property type="term" value="P:photosynthesis"/>
    <property type="evidence" value="ECO:0007669"/>
    <property type="project" value="UniProtKB-UniRule"/>
</dbReference>
<dbReference type="GeneID" id="22160182"/>
<dbReference type="NCBIfam" id="TIGR03053">
    <property type="entry name" value="PS_I_psaM"/>
    <property type="match status" value="1"/>
</dbReference>
<geneLocation type="chloroplast" evidence="8"/>
<dbReference type="InterPro" id="IPR010010">
    <property type="entry name" value="PSI_PsaM"/>
</dbReference>
<dbReference type="GO" id="GO:0009522">
    <property type="term" value="C:photosystem I"/>
    <property type="evidence" value="ECO:0007669"/>
    <property type="project" value="UniProtKB-KW"/>
</dbReference>
<organism evidence="8">
    <name type="scientific">Choricystis parasitica</name>
    <dbReference type="NCBI Taxonomy" id="41300"/>
    <lineage>
        <taxon>Eukaryota</taxon>
        <taxon>Viridiplantae</taxon>
        <taxon>Chlorophyta</taxon>
        <taxon>core chlorophytes</taxon>
        <taxon>Trebouxiophyceae</taxon>
        <taxon>Trebouxiophyceae incertae sedis</taxon>
        <taxon>Choricystis clade</taxon>
        <taxon>Choricystis</taxon>
    </lineage>
</organism>
<gene>
    <name evidence="7 8" type="primary">psaM</name>
</gene>
<keyword evidence="5 7" id="KW-0793">Thylakoid</keyword>
<evidence type="ECO:0000256" key="6">
    <source>
        <dbReference type="ARBA" id="ARBA00023136"/>
    </source>
</evidence>
<sequence length="30" mass="3169">MLTDSDVFVALFVALLTGVLAVRLGVALYT</sequence>
<evidence type="ECO:0000313" key="8">
    <source>
        <dbReference type="EMBL" id="AIT94846.1"/>
    </source>
</evidence>
<keyword evidence="4 7" id="KW-1133">Transmembrane helix</keyword>
<dbReference type="AlphaFoldDB" id="A0A097KNV1"/>
<keyword evidence="6 7" id="KW-0472">Membrane</keyword>
<evidence type="ECO:0000256" key="3">
    <source>
        <dbReference type="ARBA" id="ARBA00022836"/>
    </source>
</evidence>
<dbReference type="Pfam" id="PF07465">
    <property type="entry name" value="PsaM"/>
    <property type="match status" value="1"/>
</dbReference>
<dbReference type="SUPFAM" id="SSF81548">
    <property type="entry name" value="Subunit XII of photosystem I reaction centre, PsaM"/>
    <property type="match status" value="1"/>
</dbReference>
<dbReference type="RefSeq" id="YP_009106062.1">
    <property type="nucleotide sequence ID" value="NC_025539.1"/>
</dbReference>
<evidence type="ECO:0000256" key="1">
    <source>
        <dbReference type="ARBA" id="ARBA00022531"/>
    </source>
</evidence>
<dbReference type="HAMAP" id="MF_00828">
    <property type="entry name" value="PSI_PsaM"/>
    <property type="match status" value="1"/>
</dbReference>
<reference evidence="8" key="1">
    <citation type="journal article" date="2014" name="BMC Evol. Biol.">
        <title>Chloroplast phylogenomic analysis resolves deep-level relationships within the green algal class Trebouxiophyceae.</title>
        <authorList>
            <person name="Lemieux C."/>
            <person name="Otis C."/>
            <person name="Turmel M."/>
        </authorList>
    </citation>
    <scope>NUCLEOTIDE SEQUENCE</scope>
</reference>
<evidence type="ECO:0000256" key="5">
    <source>
        <dbReference type="ARBA" id="ARBA00023078"/>
    </source>
</evidence>
<keyword evidence="2 7" id="KW-0812">Transmembrane</keyword>
<evidence type="ECO:0000256" key="4">
    <source>
        <dbReference type="ARBA" id="ARBA00022989"/>
    </source>
</evidence>
<keyword evidence="8" id="KW-0934">Plastid</keyword>
<accession>A0A097KNV1</accession>
<keyword evidence="1 7" id="KW-0602">Photosynthesis</keyword>
<name>A0A097KNV1_9CHLO</name>
<protein>
    <recommendedName>
        <fullName evidence="7">Photosystem I reaction center subunit XII</fullName>
    </recommendedName>
    <alternativeName>
        <fullName evidence="7">PSI-M</fullName>
    </alternativeName>
</protein>
<dbReference type="EMBL" id="KM462878">
    <property type="protein sequence ID" value="AIT94846.1"/>
    <property type="molecule type" value="Genomic_DNA"/>
</dbReference>
<comment type="similarity">
    <text evidence="7">Belongs to the PsaM family.</text>
</comment>
<comment type="subcellular location">
    <subcellularLocation>
        <location evidence="7">Plastid</location>
        <location evidence="7">Chloroplast thylakoid membrane</location>
        <topology evidence="7">Single-pass membrane protein</topology>
    </subcellularLocation>
</comment>
<proteinExistence type="inferred from homology"/>
<keyword evidence="8" id="KW-0150">Chloroplast</keyword>